<name>A0A7D6VCX1_9NOCA</name>
<organism evidence="2 3">
    <name type="scientific">Nocardia huaxiensis</name>
    <dbReference type="NCBI Taxonomy" id="2755382"/>
    <lineage>
        <taxon>Bacteria</taxon>
        <taxon>Bacillati</taxon>
        <taxon>Actinomycetota</taxon>
        <taxon>Actinomycetes</taxon>
        <taxon>Mycobacteriales</taxon>
        <taxon>Nocardiaceae</taxon>
        <taxon>Nocardia</taxon>
    </lineage>
</organism>
<dbReference type="Proteomes" id="UP000515512">
    <property type="component" value="Chromosome"/>
</dbReference>
<feature type="compositionally biased region" description="Basic and acidic residues" evidence="1">
    <location>
        <begin position="12"/>
        <end position="21"/>
    </location>
</feature>
<dbReference type="EMBL" id="CP059399">
    <property type="protein sequence ID" value="QLY33512.1"/>
    <property type="molecule type" value="Genomic_DNA"/>
</dbReference>
<protein>
    <submittedName>
        <fullName evidence="2">Uncharacterized protein</fullName>
    </submittedName>
</protein>
<evidence type="ECO:0000313" key="3">
    <source>
        <dbReference type="Proteomes" id="UP000515512"/>
    </source>
</evidence>
<keyword evidence="3" id="KW-1185">Reference proteome</keyword>
<reference evidence="2 3" key="1">
    <citation type="submission" date="2020-07" db="EMBL/GenBank/DDBJ databases">
        <authorList>
            <person name="Zhuang K."/>
            <person name="Ran Y."/>
        </authorList>
    </citation>
    <scope>NUCLEOTIDE SEQUENCE [LARGE SCALE GENOMIC DNA]</scope>
    <source>
        <strain evidence="2 3">WCH-YHL-001</strain>
    </source>
</reference>
<evidence type="ECO:0000313" key="2">
    <source>
        <dbReference type="EMBL" id="QLY33512.1"/>
    </source>
</evidence>
<accession>A0A7D6VCX1</accession>
<gene>
    <name evidence="2" type="ORF">H0264_15895</name>
</gene>
<sequence>MTTAIPAPGFHTSDHSADTDTRTQHRAVTMFTRIFALFAAAGRAVPFHRESNWELTGSTNFSDRDQVRAQHDLRAVASLREHG</sequence>
<dbReference type="AlphaFoldDB" id="A0A7D6VCX1"/>
<dbReference type="RefSeq" id="WP_181584676.1">
    <property type="nucleotide sequence ID" value="NZ_CP059399.1"/>
</dbReference>
<proteinExistence type="predicted"/>
<feature type="region of interest" description="Disordered" evidence="1">
    <location>
        <begin position="1"/>
        <end position="21"/>
    </location>
</feature>
<evidence type="ECO:0000256" key="1">
    <source>
        <dbReference type="SAM" id="MobiDB-lite"/>
    </source>
</evidence>
<dbReference type="KEGG" id="nhu:H0264_15895"/>